<reference evidence="4 5" key="1">
    <citation type="submission" date="2024-02" db="EMBL/GenBank/DDBJ databases">
        <title>Bacterial strain from lacustrine sediment.</title>
        <authorList>
            <person name="Petit C."/>
            <person name="Fadhlaoui K."/>
        </authorList>
    </citation>
    <scope>NUCLEOTIDE SEQUENCE [LARGE SCALE GENOMIC DNA]</scope>
    <source>
        <strain evidence="4 5">IPX-CK</strain>
    </source>
</reference>
<dbReference type="EC" id="2.4.-.-" evidence="4"/>
<evidence type="ECO:0000313" key="5">
    <source>
        <dbReference type="Proteomes" id="UP001451571"/>
    </source>
</evidence>
<proteinExistence type="predicted"/>
<dbReference type="GO" id="GO:0016757">
    <property type="term" value="F:glycosyltransferase activity"/>
    <property type="evidence" value="ECO:0007669"/>
    <property type="project" value="UniProtKB-KW"/>
</dbReference>
<dbReference type="InterPro" id="IPR001173">
    <property type="entry name" value="Glyco_trans_2-like"/>
</dbReference>
<dbReference type="Gene3D" id="3.90.550.10">
    <property type="entry name" value="Spore Coat Polysaccharide Biosynthesis Protein SpsA, Chain A"/>
    <property type="match status" value="1"/>
</dbReference>
<dbReference type="CDD" id="cd00761">
    <property type="entry name" value="Glyco_tranf_GTA_type"/>
    <property type="match status" value="1"/>
</dbReference>
<dbReference type="SUPFAM" id="SSF53448">
    <property type="entry name" value="Nucleotide-diphospho-sugar transferases"/>
    <property type="match status" value="1"/>
</dbReference>
<dbReference type="PANTHER" id="PTHR22916">
    <property type="entry name" value="GLYCOSYLTRANSFERASE"/>
    <property type="match status" value="1"/>
</dbReference>
<keyword evidence="2 4" id="KW-0808">Transferase</keyword>
<evidence type="ECO:0000259" key="3">
    <source>
        <dbReference type="Pfam" id="PF00535"/>
    </source>
</evidence>
<dbReference type="PANTHER" id="PTHR22916:SF51">
    <property type="entry name" value="GLYCOSYLTRANSFERASE EPSH-RELATED"/>
    <property type="match status" value="1"/>
</dbReference>
<name>A0ABZ3F088_9FIRM</name>
<dbReference type="Pfam" id="PF00535">
    <property type="entry name" value="Glycos_transf_2"/>
    <property type="match status" value="1"/>
</dbReference>
<evidence type="ECO:0000256" key="2">
    <source>
        <dbReference type="ARBA" id="ARBA00022679"/>
    </source>
</evidence>
<keyword evidence="5" id="KW-1185">Reference proteome</keyword>
<feature type="domain" description="Glycosyltransferase 2-like" evidence="3">
    <location>
        <begin position="10"/>
        <end position="175"/>
    </location>
</feature>
<dbReference type="Proteomes" id="UP001451571">
    <property type="component" value="Chromosome"/>
</dbReference>
<keyword evidence="1 4" id="KW-0328">Glycosyltransferase</keyword>
<accession>A0ABZ3F088</accession>
<evidence type="ECO:0000313" key="4">
    <source>
        <dbReference type="EMBL" id="XAH74909.1"/>
    </source>
</evidence>
<evidence type="ECO:0000256" key="1">
    <source>
        <dbReference type="ARBA" id="ARBA00022676"/>
    </source>
</evidence>
<gene>
    <name evidence="4" type="ORF">V6984_03840</name>
</gene>
<sequence length="325" mass="37918">MHENQDKLISIIIPVYNVKDYLEKCIISILNQTHTKIEVIIIDDGSDDGSSEICDELAIIDKRIKVFHKKNGGPSSARNMGLQYVEGEYIGFVDSDDYISEDMYESLISYMKQGIDIVTCGRVIVYPESYKKKRVVYATSGIRKMTREEALEEALQLKALSFSVCDKLFRREILEGIIFPIKKTSEDLPFVYSVLKRSRFIINIGQAKYFNYQRQNSISRSEFSKRRIDFVLFSRDILSDVNYHFPRLLKQAEAMYIKNIIITIRNIENSSNKDKFSEQSRRLYKVVRRMSIRILNNQFIEGAIKKELLHLLLRKLFHFSGGIME</sequence>
<dbReference type="InterPro" id="IPR029044">
    <property type="entry name" value="Nucleotide-diphossugar_trans"/>
</dbReference>
<dbReference type="EMBL" id="CP146256">
    <property type="protein sequence ID" value="XAH74909.1"/>
    <property type="molecule type" value="Genomic_DNA"/>
</dbReference>
<organism evidence="4 5">
    <name type="scientific">Kineothrix sedimenti</name>
    <dbReference type="NCBI Taxonomy" id="3123317"/>
    <lineage>
        <taxon>Bacteria</taxon>
        <taxon>Bacillati</taxon>
        <taxon>Bacillota</taxon>
        <taxon>Clostridia</taxon>
        <taxon>Lachnospirales</taxon>
        <taxon>Lachnospiraceae</taxon>
        <taxon>Kineothrix</taxon>
    </lineage>
</organism>
<dbReference type="RefSeq" id="WP_342758487.1">
    <property type="nucleotide sequence ID" value="NZ_CP146256.1"/>
</dbReference>
<protein>
    <submittedName>
        <fullName evidence="4">Glycosyltransferase family 2 protein</fullName>
        <ecNumber evidence="4">2.4.-.-</ecNumber>
    </submittedName>
</protein>